<protein>
    <submittedName>
        <fullName evidence="2">Stp1/IreP family PP2C-type Ser/Thr phosphatase</fullName>
    </submittedName>
</protein>
<dbReference type="InterPro" id="IPR036457">
    <property type="entry name" value="PPM-type-like_dom_sf"/>
</dbReference>
<dbReference type="Proteomes" id="UP000264702">
    <property type="component" value="Unassembled WGS sequence"/>
</dbReference>
<gene>
    <name evidence="2" type="ORF">D0Y96_17460</name>
</gene>
<reference evidence="2 3" key="1">
    <citation type="submission" date="2018-08" db="EMBL/GenBank/DDBJ databases">
        <title>Acidipila sp. 4G-K13, an acidobacterium isolated from forest soil.</title>
        <authorList>
            <person name="Gao Z.-H."/>
            <person name="Qiu L.-H."/>
        </authorList>
    </citation>
    <scope>NUCLEOTIDE SEQUENCE [LARGE SCALE GENOMIC DNA]</scope>
    <source>
        <strain evidence="2 3">4G-K13</strain>
    </source>
</reference>
<dbReference type="SMART" id="SM00332">
    <property type="entry name" value="PP2Cc"/>
    <property type="match status" value="1"/>
</dbReference>
<dbReference type="SUPFAM" id="SSF81606">
    <property type="entry name" value="PP2C-like"/>
    <property type="match status" value="1"/>
</dbReference>
<dbReference type="NCBIfam" id="NF033484">
    <property type="entry name" value="Stp1_PP2C_phos"/>
    <property type="match status" value="1"/>
</dbReference>
<dbReference type="AlphaFoldDB" id="A0A372IKK3"/>
<dbReference type="CDD" id="cd00143">
    <property type="entry name" value="PP2Cc"/>
    <property type="match status" value="1"/>
</dbReference>
<proteinExistence type="predicted"/>
<dbReference type="EMBL" id="QVQT01000006">
    <property type="protein sequence ID" value="RFU15447.1"/>
    <property type="molecule type" value="Genomic_DNA"/>
</dbReference>
<sequence length="246" mass="26059">MSQPFSTQIQSAALSSVGRIRTGNEDSFGECAEAGVFVVCDGMGGAAAGEIASRMTVDSVIGTLCRGEEAGSVPERLAEAVEEANALVHQRGAADRSLSGMGTTLVVLQLVPGHAYVAHVGDSRIYLFRSRTLVRCTQDHSLVDEQVRMGHLTPQEAEQSPYRNIITRAIGTQPSVAPDISEAVTEAGDVFLLCSDGLIREVSDPAIESVLRETPDLDAACRRLIDAANEAGGHDNITCLLVRVPE</sequence>
<evidence type="ECO:0000313" key="2">
    <source>
        <dbReference type="EMBL" id="RFU15447.1"/>
    </source>
</evidence>
<dbReference type="PROSITE" id="PS51746">
    <property type="entry name" value="PPM_2"/>
    <property type="match status" value="1"/>
</dbReference>
<comment type="caution">
    <text evidence="2">The sequence shown here is derived from an EMBL/GenBank/DDBJ whole genome shotgun (WGS) entry which is preliminary data.</text>
</comment>
<dbReference type="OrthoDB" id="9801841at2"/>
<organism evidence="2 3">
    <name type="scientific">Paracidobacterium acidisoli</name>
    <dbReference type="NCBI Taxonomy" id="2303751"/>
    <lineage>
        <taxon>Bacteria</taxon>
        <taxon>Pseudomonadati</taxon>
        <taxon>Acidobacteriota</taxon>
        <taxon>Terriglobia</taxon>
        <taxon>Terriglobales</taxon>
        <taxon>Acidobacteriaceae</taxon>
        <taxon>Paracidobacterium</taxon>
    </lineage>
</organism>
<dbReference type="Gene3D" id="3.60.40.10">
    <property type="entry name" value="PPM-type phosphatase domain"/>
    <property type="match status" value="1"/>
</dbReference>
<dbReference type="InterPro" id="IPR001932">
    <property type="entry name" value="PPM-type_phosphatase-like_dom"/>
</dbReference>
<keyword evidence="3" id="KW-1185">Reference proteome</keyword>
<feature type="domain" description="PPM-type phosphatase" evidence="1">
    <location>
        <begin position="8"/>
        <end position="244"/>
    </location>
</feature>
<dbReference type="PANTHER" id="PTHR47992">
    <property type="entry name" value="PROTEIN PHOSPHATASE"/>
    <property type="match status" value="1"/>
</dbReference>
<evidence type="ECO:0000259" key="1">
    <source>
        <dbReference type="PROSITE" id="PS51746"/>
    </source>
</evidence>
<accession>A0A372IKK3</accession>
<dbReference type="GO" id="GO:0004722">
    <property type="term" value="F:protein serine/threonine phosphatase activity"/>
    <property type="evidence" value="ECO:0007669"/>
    <property type="project" value="InterPro"/>
</dbReference>
<dbReference type="InterPro" id="IPR015655">
    <property type="entry name" value="PP2C"/>
</dbReference>
<dbReference type="SMART" id="SM00331">
    <property type="entry name" value="PP2C_SIG"/>
    <property type="match status" value="1"/>
</dbReference>
<name>A0A372IKK3_9BACT</name>
<evidence type="ECO:0000313" key="3">
    <source>
        <dbReference type="Proteomes" id="UP000264702"/>
    </source>
</evidence>
<dbReference type="Pfam" id="PF13672">
    <property type="entry name" value="PP2C_2"/>
    <property type="match status" value="1"/>
</dbReference>